<evidence type="ECO:0000313" key="2">
    <source>
        <dbReference type="EMBL" id="AOM82847.1"/>
    </source>
</evidence>
<evidence type="ECO:0000259" key="1">
    <source>
        <dbReference type="Pfam" id="PF22819"/>
    </source>
</evidence>
<feature type="domain" description="TcaA protein NTF2-like" evidence="1">
    <location>
        <begin position="40"/>
        <end position="151"/>
    </location>
</feature>
<gene>
    <name evidence="2" type="ORF">BBEV_1484</name>
</gene>
<accession>A0A1D7QV23</accession>
<keyword evidence="3" id="KW-1185">Reference proteome</keyword>
<name>A0A1D7QV23_9BACI</name>
<organism evidence="2 3">
    <name type="scientific">Salisediminibacterium beveridgei</name>
    <dbReference type="NCBI Taxonomy" id="632773"/>
    <lineage>
        <taxon>Bacteria</taxon>
        <taxon>Bacillati</taxon>
        <taxon>Bacillota</taxon>
        <taxon>Bacilli</taxon>
        <taxon>Bacillales</taxon>
        <taxon>Bacillaceae</taxon>
        <taxon>Salisediminibacterium</taxon>
    </lineage>
</organism>
<protein>
    <recommendedName>
        <fullName evidence="1">TcaA protein NTF2-like domain-containing protein</fullName>
    </recommendedName>
</protein>
<dbReference type="AlphaFoldDB" id="A0A1D7QV23"/>
<evidence type="ECO:0000313" key="3">
    <source>
        <dbReference type="Proteomes" id="UP000094463"/>
    </source>
</evidence>
<dbReference type="Proteomes" id="UP000094463">
    <property type="component" value="Chromosome"/>
</dbReference>
<proteinExistence type="predicted"/>
<dbReference type="InterPro" id="IPR054528">
    <property type="entry name" value="TcaA_5th"/>
</dbReference>
<dbReference type="Pfam" id="PF22819">
    <property type="entry name" value="TcaA_5th"/>
    <property type="match status" value="1"/>
</dbReference>
<dbReference type="PROSITE" id="PS51257">
    <property type="entry name" value="PROKAR_LIPOPROTEIN"/>
    <property type="match status" value="1"/>
</dbReference>
<dbReference type="EMBL" id="CP012502">
    <property type="protein sequence ID" value="AOM82847.1"/>
    <property type="molecule type" value="Genomic_DNA"/>
</dbReference>
<dbReference type="KEGG" id="bbev:BBEV_1484"/>
<dbReference type="STRING" id="632773.BBEV_1484"/>
<sequence length="156" mass="18321">MLRTDRVMILFIAASAMVLISACNDDENDWSIVDDDEKSSELVEFLVDYKEQWENSLQAGTFSTVEPYFVSNSQVYHMERRQHQQISGRREVEQFLSYEDLSIQANSHGEYRITWKESVEISGTDEDRKINRTRSYTINERSDGSYRIISVEREDD</sequence>
<reference evidence="2 3" key="1">
    <citation type="submission" date="2015-08" db="EMBL/GenBank/DDBJ databases">
        <title>The complete genome sequence of Bacillus beveridgei MLTeJB.</title>
        <authorList>
            <person name="Hanson T.E."/>
            <person name="Mesa C."/>
            <person name="Basesman S.M."/>
            <person name="Oremland R.S."/>
        </authorList>
    </citation>
    <scope>NUCLEOTIDE SEQUENCE [LARGE SCALE GENOMIC DNA]</scope>
    <source>
        <strain evidence="2 3">MLTeJB</strain>
    </source>
</reference>